<evidence type="ECO:0000313" key="3">
    <source>
        <dbReference type="EMBL" id="AEF80472.1"/>
    </source>
</evidence>
<proteinExistence type="predicted"/>
<dbReference type="RefSeq" id="WP_015710544.1">
    <property type="nucleotide sequence ID" value="NC_015577.1"/>
</dbReference>
<feature type="domain" description="Putative heavy-metal chelation" evidence="1">
    <location>
        <begin position="108"/>
        <end position="234"/>
    </location>
</feature>
<dbReference type="HOGENOM" id="CLU_076326_0_0_12"/>
<feature type="domain" description="DUF4213" evidence="2">
    <location>
        <begin position="5"/>
        <end position="90"/>
    </location>
</feature>
<dbReference type="KEGG" id="taz:TREAZ_1469"/>
<reference evidence="4" key="1">
    <citation type="submission" date="2009-12" db="EMBL/GenBank/DDBJ databases">
        <title>Complete sequence of Treponema azotonutricium strain ZAS-9.</title>
        <authorList>
            <person name="Tetu S.G."/>
            <person name="Matson E."/>
            <person name="Ren Q."/>
            <person name="Seshadri R."/>
            <person name="Elbourne L."/>
            <person name="Hassan K.A."/>
            <person name="Durkin A."/>
            <person name="Radune D."/>
            <person name="Mohamoud Y."/>
            <person name="Shay R."/>
            <person name="Jin S."/>
            <person name="Zhang X."/>
            <person name="Lucey K."/>
            <person name="Ballor N.R."/>
            <person name="Ottesen E."/>
            <person name="Rosenthal R."/>
            <person name="Allen A."/>
            <person name="Leadbetter J.R."/>
            <person name="Paulsen I.T."/>
        </authorList>
    </citation>
    <scope>NUCLEOTIDE SEQUENCE [LARGE SCALE GENOMIC DNA]</scope>
    <source>
        <strain evidence="4">ATCC BAA-888 / DSM 13862 / ZAS-9</strain>
    </source>
</reference>
<keyword evidence="4" id="KW-1185">Reference proteome</keyword>
<protein>
    <recommendedName>
        <fullName evidence="5">Heavy-metal chelation domain-containing protein</fullName>
    </recommendedName>
</protein>
<dbReference type="EMBL" id="CP001841">
    <property type="protein sequence ID" value="AEF80472.1"/>
    <property type="molecule type" value="Genomic_DNA"/>
</dbReference>
<dbReference type="Pfam" id="PF13938">
    <property type="entry name" value="DUF4213"/>
    <property type="match status" value="1"/>
</dbReference>
<evidence type="ECO:0000313" key="4">
    <source>
        <dbReference type="Proteomes" id="UP000009222"/>
    </source>
</evidence>
<evidence type="ECO:0000259" key="2">
    <source>
        <dbReference type="Pfam" id="PF13938"/>
    </source>
</evidence>
<dbReference type="Pfam" id="PF04016">
    <property type="entry name" value="DUF364"/>
    <property type="match status" value="1"/>
</dbReference>
<dbReference type="AlphaFoldDB" id="F5YEP1"/>
<dbReference type="InParanoid" id="F5YEP1"/>
<dbReference type="InterPro" id="IPR025251">
    <property type="entry name" value="DUF4213"/>
</dbReference>
<dbReference type="InterPro" id="IPR007161">
    <property type="entry name" value="DUF364"/>
</dbReference>
<evidence type="ECO:0008006" key="5">
    <source>
        <dbReference type="Google" id="ProtNLM"/>
    </source>
</evidence>
<dbReference type="OrthoDB" id="9806942at2"/>
<dbReference type="SUPFAM" id="SSF159713">
    <property type="entry name" value="Dhaf3308-like"/>
    <property type="match status" value="1"/>
</dbReference>
<accession>F5YEP1</accession>
<dbReference type="Gene3D" id="3.30.390.100">
    <property type="match status" value="1"/>
</dbReference>
<reference evidence="3 4" key="2">
    <citation type="journal article" date="2011" name="ISME J.">
        <title>RNA-seq reveals cooperative metabolic interactions between two termite-gut spirochete species in co-culture.</title>
        <authorList>
            <person name="Rosenthal A.Z."/>
            <person name="Matson E.G."/>
            <person name="Eldar A."/>
            <person name="Leadbetter J.R."/>
        </authorList>
    </citation>
    <scope>NUCLEOTIDE SEQUENCE [LARGE SCALE GENOMIC DNA]</scope>
    <source>
        <strain evidence="4">ATCC BAA-888 / DSM 13862 / ZAS-9</strain>
    </source>
</reference>
<name>F5YEP1_LEAAZ</name>
<gene>
    <name evidence="3" type="ordered locus">TREAZ_1469</name>
</gene>
<dbReference type="Proteomes" id="UP000009222">
    <property type="component" value="Chromosome"/>
</dbReference>
<sequence>MWELYDILIEGIPPEARVDEAFEGPHWTMVRSGKGLGLAMTLVKSPEDETRPRILSPNLAGMALQELAQVAKSWNFGEASLGIAAINAWYNSPDQDTVKKCLQKPDMNAFDAWKERARGKKVTVIGHFPHLERTLAPLCELSILEKRPQKGDYPDSACEFLLPYQDFVFATGVTLINKTLLRLLELSRHCGLILVGPSVPLAPVLFGFGILDLQGFAVSDPELCAAVVRGENNTAGIFDAGKRVGLGKE</sequence>
<organism evidence="3 4">
    <name type="scientific">Leadbettera azotonutricia (strain ATCC BAA-888 / DSM 13862 / ZAS-9)</name>
    <name type="common">Treponema azotonutricium</name>
    <dbReference type="NCBI Taxonomy" id="545695"/>
    <lineage>
        <taxon>Bacteria</taxon>
        <taxon>Pseudomonadati</taxon>
        <taxon>Spirochaetota</taxon>
        <taxon>Spirochaetia</taxon>
        <taxon>Spirochaetales</taxon>
        <taxon>Breznakiellaceae</taxon>
        <taxon>Leadbettera</taxon>
    </lineage>
</organism>
<evidence type="ECO:0000259" key="1">
    <source>
        <dbReference type="Pfam" id="PF04016"/>
    </source>
</evidence>
<dbReference type="STRING" id="545695.TREAZ_1469"/>
<dbReference type="eggNOG" id="COG2014">
    <property type="taxonomic scope" value="Bacteria"/>
</dbReference>
<dbReference type="Gene3D" id="3.40.50.11590">
    <property type="match status" value="1"/>
</dbReference>